<dbReference type="EMBL" id="VDFQ02000001">
    <property type="protein sequence ID" value="KAA1425404.1"/>
    <property type="molecule type" value="Genomic_DNA"/>
</dbReference>
<organism evidence="1 2">
    <name type="scientific">Mumia zhuanghuii</name>
    <dbReference type="NCBI Taxonomy" id="2585211"/>
    <lineage>
        <taxon>Bacteria</taxon>
        <taxon>Bacillati</taxon>
        <taxon>Actinomycetota</taxon>
        <taxon>Actinomycetes</taxon>
        <taxon>Propionibacteriales</taxon>
        <taxon>Nocardioidaceae</taxon>
        <taxon>Mumia</taxon>
    </lineage>
</organism>
<evidence type="ECO:0000313" key="1">
    <source>
        <dbReference type="EMBL" id="KAA1425404.1"/>
    </source>
</evidence>
<protein>
    <submittedName>
        <fullName evidence="1">Uncharacterized protein</fullName>
    </submittedName>
</protein>
<dbReference type="Proteomes" id="UP000307768">
    <property type="component" value="Unassembled WGS sequence"/>
</dbReference>
<dbReference type="OrthoDB" id="3825717at2"/>
<accession>A0A5Q6S4T2</accession>
<evidence type="ECO:0000313" key="2">
    <source>
        <dbReference type="Proteomes" id="UP000307768"/>
    </source>
</evidence>
<gene>
    <name evidence="1" type="ORF">FE697_006015</name>
</gene>
<reference evidence="1 2" key="1">
    <citation type="submission" date="2019-09" db="EMBL/GenBank/DDBJ databases">
        <title>Mumia zhuanghuii sp. nov. isolated from the intestinal contents of plateau pika (Ochotona curzoniae) in the Qinghai-Tibet plateau of China.</title>
        <authorList>
            <person name="Tian Z."/>
        </authorList>
    </citation>
    <scope>NUCLEOTIDE SEQUENCE [LARGE SCALE GENOMIC DNA]</scope>
    <source>
        <strain evidence="2">350</strain>
    </source>
</reference>
<sequence>MRIDSPLPFHGNVVWLTREQGGRDTGPPPTPPDQDYAATGFVPPANATTGLASIVLRVQDRKAWRSPADAAWLVADNVPPHRVTDGDVIVLTEGRREVGYFHVEFVDPVV</sequence>
<dbReference type="AlphaFoldDB" id="A0A5Q6S4T2"/>
<proteinExistence type="predicted"/>
<dbReference type="RefSeq" id="WP_149768579.1">
    <property type="nucleotide sequence ID" value="NZ_VDFQ02000001.1"/>
</dbReference>
<comment type="caution">
    <text evidence="1">The sequence shown here is derived from an EMBL/GenBank/DDBJ whole genome shotgun (WGS) entry which is preliminary data.</text>
</comment>
<name>A0A5Q6S4T2_9ACTN</name>